<keyword evidence="2" id="KW-0472">Membrane</keyword>
<name>A0A7J7KX91_9MAGN</name>
<evidence type="ECO:0000313" key="3">
    <source>
        <dbReference type="EMBL" id="KAF6134991.1"/>
    </source>
</evidence>
<sequence length="729" mass="81488">MRTRKHRVPIHIKFFKPVYGFNSSTISVSGGHLQSFHGITQSLYYLDIYADDNIISVNVPENITMDIAGNGNLASNVLQVKHYTVPTISFALSTFANAAFAATSLAAVMLTISTASLQSIGGSSRRSFFMSGPARNLFRIACHMQVFALSRWLVVNLPVEYYEFSRGLEWTIPHLNLPWETGHVPTNVADSTPSAMAQSKVLKRHESGSFKRVTLGHQNSEMATTFLLGLPLTPMEYKSYFESQNIKPEAEHIFGSHNSNGWRMFNQNMFWLAVIGGGLLLLHALVLLILKFRRKSSEEWRNYGAVVLPRFEIFLLILALPCVCQASAALIKGGATTGTIVGILVLGVPSFLLLALLLFLSIGITMGKLLQYKEVHQEGEKFHWYQVIVRVTLGPGKRGQWTWKNQPNSVYLTMFGPLFEDLRGPPKYMLLEFSGGNPRKHGDQIIASDDENEDAEAPLIQKIFGILRIYYTLLELVKRVSLGVVAGAYTSSESSTTPSLMLLCITSFQLFFLVLKKPFIKKKVQLVEIVSVTSEVGIFVICLLLSKKEFFFKDEMKVGILMLLLFLVAFIVQMINEWYALYKQILQLDPAEKHFSSGLKTASIGLLLILIPQNMVKKLELNLYRSPETRETGISTGRYRSSGSRSSGTPDKPWLRQLRELAKASFSKDDTEGPTDPSSSQTRKSGFWSTMRSESGVKRSGGPSLTSSTDFKSRPKALYRDLESIFSSK</sequence>
<evidence type="ECO:0000313" key="4">
    <source>
        <dbReference type="Proteomes" id="UP000541444"/>
    </source>
</evidence>
<feature type="transmembrane region" description="Helical" evidence="2">
    <location>
        <begin position="595"/>
        <end position="616"/>
    </location>
</feature>
<dbReference type="PANTHER" id="PTHR34677">
    <property type="match status" value="1"/>
</dbReference>
<feature type="region of interest" description="Disordered" evidence="1">
    <location>
        <begin position="665"/>
        <end position="713"/>
    </location>
</feature>
<feature type="transmembrane region" description="Helical" evidence="2">
    <location>
        <begin position="558"/>
        <end position="575"/>
    </location>
</feature>
<protein>
    <submittedName>
        <fullName evidence="3">Uncharacterized protein</fullName>
    </submittedName>
</protein>
<comment type="caution">
    <text evidence="3">The sequence shown here is derived from an EMBL/GenBank/DDBJ whole genome shotgun (WGS) entry which is preliminary data.</text>
</comment>
<reference evidence="3 4" key="1">
    <citation type="journal article" date="2020" name="IScience">
        <title>Genome Sequencing of the Endangered Kingdonia uniflora (Circaeasteraceae, Ranunculales) Reveals Potential Mechanisms of Evolutionary Specialization.</title>
        <authorList>
            <person name="Sun Y."/>
            <person name="Deng T."/>
            <person name="Zhang A."/>
            <person name="Moore M.J."/>
            <person name="Landis J.B."/>
            <person name="Lin N."/>
            <person name="Zhang H."/>
            <person name="Zhang X."/>
            <person name="Huang J."/>
            <person name="Zhang X."/>
            <person name="Sun H."/>
            <person name="Wang H."/>
        </authorList>
    </citation>
    <scope>NUCLEOTIDE SEQUENCE [LARGE SCALE GENOMIC DNA]</scope>
    <source>
        <strain evidence="3">TB1705</strain>
        <tissue evidence="3">Leaf</tissue>
    </source>
</reference>
<feature type="transmembrane region" description="Helical" evidence="2">
    <location>
        <begin position="343"/>
        <end position="364"/>
    </location>
</feature>
<feature type="compositionally biased region" description="Low complexity" evidence="1">
    <location>
        <begin position="633"/>
        <end position="649"/>
    </location>
</feature>
<keyword evidence="2" id="KW-1133">Transmembrane helix</keyword>
<organism evidence="3 4">
    <name type="scientific">Kingdonia uniflora</name>
    <dbReference type="NCBI Taxonomy" id="39325"/>
    <lineage>
        <taxon>Eukaryota</taxon>
        <taxon>Viridiplantae</taxon>
        <taxon>Streptophyta</taxon>
        <taxon>Embryophyta</taxon>
        <taxon>Tracheophyta</taxon>
        <taxon>Spermatophyta</taxon>
        <taxon>Magnoliopsida</taxon>
        <taxon>Ranunculales</taxon>
        <taxon>Circaeasteraceae</taxon>
        <taxon>Kingdonia</taxon>
    </lineage>
</organism>
<dbReference type="EMBL" id="JACGCM010002815">
    <property type="protein sequence ID" value="KAF6134991.1"/>
    <property type="molecule type" value="Genomic_DNA"/>
</dbReference>
<dbReference type="OrthoDB" id="617191at2759"/>
<accession>A0A7J7KX91</accession>
<feature type="transmembrane region" description="Helical" evidence="2">
    <location>
        <begin position="95"/>
        <end position="117"/>
    </location>
</feature>
<keyword evidence="4" id="KW-1185">Reference proteome</keyword>
<feature type="compositionally biased region" description="Polar residues" evidence="1">
    <location>
        <begin position="676"/>
        <end position="693"/>
    </location>
</feature>
<evidence type="ECO:0000256" key="2">
    <source>
        <dbReference type="SAM" id="Phobius"/>
    </source>
</evidence>
<dbReference type="PANTHER" id="PTHR34677:SF1">
    <property type="entry name" value="TRANSMEMBRANE PROTEIN"/>
    <property type="match status" value="1"/>
</dbReference>
<dbReference type="Proteomes" id="UP000541444">
    <property type="component" value="Unassembled WGS sequence"/>
</dbReference>
<feature type="transmembrane region" description="Helical" evidence="2">
    <location>
        <begin position="311"/>
        <end position="331"/>
    </location>
</feature>
<feature type="region of interest" description="Disordered" evidence="1">
    <location>
        <begin position="633"/>
        <end position="652"/>
    </location>
</feature>
<dbReference type="AlphaFoldDB" id="A0A7J7KX91"/>
<evidence type="ECO:0000256" key="1">
    <source>
        <dbReference type="SAM" id="MobiDB-lite"/>
    </source>
</evidence>
<feature type="transmembrane region" description="Helical" evidence="2">
    <location>
        <begin position="526"/>
        <end position="546"/>
    </location>
</feature>
<feature type="transmembrane region" description="Helical" evidence="2">
    <location>
        <begin position="269"/>
        <end position="290"/>
    </location>
</feature>
<proteinExistence type="predicted"/>
<gene>
    <name evidence="3" type="ORF">GIB67_014040</name>
</gene>
<keyword evidence="2" id="KW-0812">Transmembrane</keyword>